<reference evidence="2" key="1">
    <citation type="submission" date="2014-02" db="EMBL/GenBank/DDBJ databases">
        <title>Complete genome sequence and comparative genomic analysis of the nitrogen-fixing bacterium Leptospirillum ferriphilum YSK.</title>
        <authorList>
            <person name="Guo X."/>
            <person name="Yin H."/>
            <person name="Liang Y."/>
            <person name="Hu Q."/>
            <person name="Ma L."/>
            <person name="Xiao Y."/>
            <person name="Zhang X."/>
            <person name="Qiu G."/>
            <person name="Liu X."/>
        </authorList>
    </citation>
    <scope>NUCLEOTIDE SEQUENCE [LARGE SCALE GENOMIC DNA]</scope>
    <source>
        <strain evidence="2">YSK</strain>
    </source>
</reference>
<name>A0A059XXB2_9BACT</name>
<dbReference type="Proteomes" id="UP000027059">
    <property type="component" value="Chromosome"/>
</dbReference>
<reference evidence="1 2" key="2">
    <citation type="journal article" date="2015" name="Biomed. Res. Int.">
        <title>Effects of Arsenite Resistance on the Growth and Functional Gene Expression of Leptospirillum ferriphilum and Acidithiobacillus thiooxidans in Pure Culture and Coculture.</title>
        <authorList>
            <person name="Jiang H."/>
            <person name="Liang Y."/>
            <person name="Yin H."/>
            <person name="Xiao Y."/>
            <person name="Guo X."/>
            <person name="Xu Y."/>
            <person name="Hu Q."/>
            <person name="Liu H."/>
            <person name="Liu X."/>
        </authorList>
    </citation>
    <scope>NUCLEOTIDE SEQUENCE [LARGE SCALE GENOMIC DNA]</scope>
    <source>
        <strain evidence="1 2">YSK</strain>
    </source>
</reference>
<evidence type="ECO:0000313" key="1">
    <source>
        <dbReference type="EMBL" id="AIA31553.1"/>
    </source>
</evidence>
<dbReference type="KEGG" id="lfp:Y981_03465"/>
<organism evidence="1 2">
    <name type="scientific">Leptospirillum ferriphilum YSK</name>
    <dbReference type="NCBI Taxonomy" id="1441628"/>
    <lineage>
        <taxon>Bacteria</taxon>
        <taxon>Pseudomonadati</taxon>
        <taxon>Nitrospirota</taxon>
        <taxon>Nitrospiria</taxon>
        <taxon>Nitrospirales</taxon>
        <taxon>Nitrospiraceae</taxon>
        <taxon>Leptospirillum</taxon>
    </lineage>
</organism>
<dbReference type="AlphaFoldDB" id="A0A059XXB2"/>
<proteinExistence type="predicted"/>
<gene>
    <name evidence="1" type="ORF">Y981_03465</name>
</gene>
<keyword evidence="2" id="KW-1185">Reference proteome</keyword>
<dbReference type="EMBL" id="CP007243">
    <property type="protein sequence ID" value="AIA31553.1"/>
    <property type="molecule type" value="Genomic_DNA"/>
</dbReference>
<sequence length="228" mass="25202">MTFILNILHKNFSLLASDRKATAKGPCTINMPGITIHAKDGATIQGVKKIYLSSDKLQALGIAGNTQEHPYTAVIEQSTSINESLRSIRQHMEGFLCIEDRASVLKLGSYMENQGIVTFFDSDQNSYFSNLHVFSVLHNATKIFWCDNNGSLLIHIGSGSNSLEQAVGRDEILKFAASVQSIEQLDHCLEWLKLTYKKVSTIDPGSGEDFVAVLSTRDNPEFRTVSSE</sequence>
<accession>A0A059XXB2</accession>
<dbReference type="HOGENOM" id="CLU_1202970_0_0_0"/>
<protein>
    <submittedName>
        <fullName evidence="1">Uncharacterized protein</fullName>
    </submittedName>
</protein>
<evidence type="ECO:0000313" key="2">
    <source>
        <dbReference type="Proteomes" id="UP000027059"/>
    </source>
</evidence>